<dbReference type="EMBL" id="JAOTIF010000025">
    <property type="protein sequence ID" value="MCU7551911.1"/>
    <property type="molecule type" value="Genomic_DNA"/>
</dbReference>
<dbReference type="AlphaFoldDB" id="A0A9X2XZR1"/>
<protein>
    <submittedName>
        <fullName evidence="4">Alpha-rhamnosidase</fullName>
    </submittedName>
</protein>
<reference evidence="4" key="1">
    <citation type="submission" date="2022-09" db="EMBL/GenBank/DDBJ databases">
        <authorList>
            <person name="Yuan C."/>
            <person name="Ke Z."/>
        </authorList>
    </citation>
    <scope>NUCLEOTIDE SEQUENCE</scope>
    <source>
        <strain evidence="4">LB-8</strain>
    </source>
</reference>
<dbReference type="InterPro" id="IPR048932">
    <property type="entry name" value="Rhamnosid-like_N_bacteroidetes"/>
</dbReference>
<dbReference type="InterPro" id="IPR035396">
    <property type="entry name" value="Bac_rhamnosid6H"/>
</dbReference>
<keyword evidence="5" id="KW-1185">Reference proteome</keyword>
<evidence type="ECO:0000259" key="2">
    <source>
        <dbReference type="Pfam" id="PF17389"/>
    </source>
</evidence>
<dbReference type="Pfam" id="PF21209">
    <property type="entry name" value="Bac_rhamnosid-like_N"/>
    <property type="match status" value="1"/>
</dbReference>
<proteinExistence type="predicted"/>
<dbReference type="InterPro" id="IPR012341">
    <property type="entry name" value="6hp_glycosidase-like_sf"/>
</dbReference>
<dbReference type="GO" id="GO:0005975">
    <property type="term" value="P:carbohydrate metabolic process"/>
    <property type="evidence" value="ECO:0007669"/>
    <property type="project" value="InterPro"/>
</dbReference>
<evidence type="ECO:0000256" key="1">
    <source>
        <dbReference type="SAM" id="SignalP"/>
    </source>
</evidence>
<gene>
    <name evidence="4" type="ORF">OCK74_22515</name>
</gene>
<dbReference type="InterPro" id="IPR008928">
    <property type="entry name" value="6-hairpin_glycosidase_sf"/>
</dbReference>
<evidence type="ECO:0000259" key="3">
    <source>
        <dbReference type="Pfam" id="PF21209"/>
    </source>
</evidence>
<dbReference type="SUPFAM" id="SSF48208">
    <property type="entry name" value="Six-hairpin glycosidases"/>
    <property type="match status" value="1"/>
</dbReference>
<feature type="signal peptide" evidence="1">
    <location>
        <begin position="1"/>
        <end position="28"/>
    </location>
</feature>
<dbReference type="Gene3D" id="1.50.10.10">
    <property type="match status" value="1"/>
</dbReference>
<comment type="caution">
    <text evidence="4">The sequence shown here is derived from an EMBL/GenBank/DDBJ whole genome shotgun (WGS) entry which is preliminary data.</text>
</comment>
<dbReference type="Proteomes" id="UP001155483">
    <property type="component" value="Unassembled WGS sequence"/>
</dbReference>
<feature type="chain" id="PRO_5040986208" evidence="1">
    <location>
        <begin position="29"/>
        <end position="749"/>
    </location>
</feature>
<dbReference type="PANTHER" id="PTHR34987:SF6">
    <property type="entry name" value="ALPHA-L-RHAMNOSIDASE SIX-HAIRPIN GLYCOSIDASE DOMAIN-CONTAINING PROTEIN"/>
    <property type="match status" value="1"/>
</dbReference>
<accession>A0A9X2XZR1</accession>
<sequence length="749" mass="85505">MNRYSTKDIFKRLGLAAVMVLSAMVSEAQQKATWIWYPGDYEIWLANKMQNRRTERGSFFPPFWRLDNHYVLMDFHKVFDLAQPEEVELLVEGDYNVKLDAKLISGAPKKITIPAGKHKVNIKVHNQQYVPAIFVQGKTIVSDSSWQVTYEDKEWIDETGKVSDQSGTKWLNAGYWNFNDPQVRPSAFQLNREPQAAVSNVRQPQSLFVDFGKETFGFVKLHGLKGKGKISIYYGESAEEAKATETCETLDHLAIDLSSKKDSVMNLSKAFRFVNIQMDNGVSLDSVSMLYEYLPLSDRGQFRCSDEQINKVYDVAKYTMHLSTREFFIDGIKRDRWIWSGDAYQSYLMNYYLFFDSPTVSRTLAVLRGKDPVTSHINTIMDYTFYWFLGIYDYYQYTGDKTFIQQFYPRMQSLMDYCLGRRNKNGLMEGLAGDWVFIDWAEGLSKKGEVSFEQLLFARSLETMALCAGIVNDAEGAAKYKGLAADVKSKLFANYWNEQKGALVHSRVNGVQTENVTRYSNMFAIFFDYLTNAQKQSVKKNVLLNDQVQKITTPYMRFYELEAFCALGEQKYVLKEMKDYWGGMLNLGATSFWEEYNPNRKGAEHYAMYGRPFGKSLCHAWGASPIYLLGKYYLGVKPTSAGYATYIVEPVLGGLKWMEGKVPTPHGNVSVYCSNKQIKVKGDEGRGTLRFKSKKRPDVKGGIIEAKGDGIYELTIEPGKEYVVDYVPVAEKISTGTVKSKENQNGKGI</sequence>
<keyword evidence="1" id="KW-0732">Signal</keyword>
<evidence type="ECO:0000313" key="5">
    <source>
        <dbReference type="Proteomes" id="UP001155483"/>
    </source>
</evidence>
<dbReference type="Gene3D" id="2.60.420.10">
    <property type="entry name" value="Maltose phosphorylase, domain 3"/>
    <property type="match status" value="1"/>
</dbReference>
<dbReference type="RefSeq" id="WP_279299348.1">
    <property type="nucleotide sequence ID" value="NZ_JAOTIF010000025.1"/>
</dbReference>
<organism evidence="4 5">
    <name type="scientific">Paraflavisolibacter caeni</name>
    <dbReference type="NCBI Taxonomy" id="2982496"/>
    <lineage>
        <taxon>Bacteria</taxon>
        <taxon>Pseudomonadati</taxon>
        <taxon>Bacteroidota</taxon>
        <taxon>Chitinophagia</taxon>
        <taxon>Chitinophagales</taxon>
        <taxon>Chitinophagaceae</taxon>
        <taxon>Paraflavisolibacter</taxon>
    </lineage>
</organism>
<dbReference type="Pfam" id="PF17389">
    <property type="entry name" value="Bac_rhamnosid6H"/>
    <property type="match status" value="1"/>
</dbReference>
<feature type="domain" description="Alpha-L-rhamnosidase six-hairpin glycosidase" evidence="2">
    <location>
        <begin position="299"/>
        <end position="631"/>
    </location>
</feature>
<feature type="domain" description="Alpha-rhamnosidase-like N-terminal" evidence="3">
    <location>
        <begin position="74"/>
        <end position="276"/>
    </location>
</feature>
<evidence type="ECO:0000313" key="4">
    <source>
        <dbReference type="EMBL" id="MCU7551911.1"/>
    </source>
</evidence>
<name>A0A9X2XZR1_9BACT</name>
<reference evidence="4" key="2">
    <citation type="submission" date="2023-04" db="EMBL/GenBank/DDBJ databases">
        <title>Paracnuella aquatica gen. nov., sp. nov., a member of the family Chitinophagaceae isolated from a hot spring.</title>
        <authorList>
            <person name="Wang C."/>
        </authorList>
    </citation>
    <scope>NUCLEOTIDE SEQUENCE</scope>
    <source>
        <strain evidence="4">LB-8</strain>
    </source>
</reference>
<dbReference type="PANTHER" id="PTHR34987">
    <property type="entry name" value="C, PUTATIVE (AFU_ORTHOLOGUE AFUA_3G02880)-RELATED"/>
    <property type="match status" value="1"/>
</dbReference>
<dbReference type="Gene3D" id="2.60.120.260">
    <property type="entry name" value="Galactose-binding domain-like"/>
    <property type="match status" value="2"/>
</dbReference>